<name>A0ABP0CMC2_9PEZI</name>
<dbReference type="PANTHER" id="PTHR46910">
    <property type="entry name" value="TRANSCRIPTION FACTOR PDR1"/>
    <property type="match status" value="1"/>
</dbReference>
<organism evidence="9 10">
    <name type="scientific">Sporothrix eucalyptigena</name>
    <dbReference type="NCBI Taxonomy" id="1812306"/>
    <lineage>
        <taxon>Eukaryota</taxon>
        <taxon>Fungi</taxon>
        <taxon>Dikarya</taxon>
        <taxon>Ascomycota</taxon>
        <taxon>Pezizomycotina</taxon>
        <taxon>Sordariomycetes</taxon>
        <taxon>Sordariomycetidae</taxon>
        <taxon>Ophiostomatales</taxon>
        <taxon>Ophiostomataceae</taxon>
        <taxon>Sporothrix</taxon>
    </lineage>
</organism>
<feature type="domain" description="Xylanolytic transcriptional activator regulatory" evidence="8">
    <location>
        <begin position="450"/>
        <end position="524"/>
    </location>
</feature>
<comment type="subcellular location">
    <subcellularLocation>
        <location evidence="1">Nucleus</location>
    </subcellularLocation>
</comment>
<dbReference type="Pfam" id="PF04082">
    <property type="entry name" value="Fungal_trans"/>
    <property type="match status" value="1"/>
</dbReference>
<feature type="transmembrane region" description="Helical" evidence="7">
    <location>
        <begin position="608"/>
        <end position="630"/>
    </location>
</feature>
<feature type="region of interest" description="Disordered" evidence="6">
    <location>
        <begin position="1"/>
        <end position="31"/>
    </location>
</feature>
<evidence type="ECO:0000256" key="7">
    <source>
        <dbReference type="SAM" id="Phobius"/>
    </source>
</evidence>
<dbReference type="CDD" id="cd12148">
    <property type="entry name" value="fungal_TF_MHR"/>
    <property type="match status" value="1"/>
</dbReference>
<gene>
    <name evidence="9" type="ORF">SEUCBS140593_008469</name>
</gene>
<evidence type="ECO:0000313" key="9">
    <source>
        <dbReference type="EMBL" id="CAK7233036.1"/>
    </source>
</evidence>
<keyword evidence="2" id="KW-0805">Transcription regulation</keyword>
<evidence type="ECO:0000259" key="8">
    <source>
        <dbReference type="SMART" id="SM00906"/>
    </source>
</evidence>
<dbReference type="InterPro" id="IPR007219">
    <property type="entry name" value="XnlR_reg_dom"/>
</dbReference>
<feature type="region of interest" description="Disordered" evidence="6">
    <location>
        <begin position="221"/>
        <end position="246"/>
    </location>
</feature>
<feature type="compositionally biased region" description="Basic residues" evidence="6">
    <location>
        <begin position="165"/>
        <end position="178"/>
    </location>
</feature>
<evidence type="ECO:0000256" key="4">
    <source>
        <dbReference type="ARBA" id="ARBA00023163"/>
    </source>
</evidence>
<feature type="transmembrane region" description="Helical" evidence="7">
    <location>
        <begin position="416"/>
        <end position="441"/>
    </location>
</feature>
<keyword evidence="4" id="KW-0804">Transcription</keyword>
<keyword evidence="7" id="KW-1133">Transmembrane helix</keyword>
<evidence type="ECO:0000256" key="1">
    <source>
        <dbReference type="ARBA" id="ARBA00004123"/>
    </source>
</evidence>
<dbReference type="Proteomes" id="UP001642482">
    <property type="component" value="Unassembled WGS sequence"/>
</dbReference>
<feature type="region of interest" description="Disordered" evidence="6">
    <location>
        <begin position="155"/>
        <end position="179"/>
    </location>
</feature>
<accession>A0ABP0CMC2</accession>
<sequence length="734" mass="80951">MPSSSPDDPAVAGERPRLGNEIRFECDGDSTSPCLECQRQNVSCYRPSRRASRRRPRKSATAQIAADKMLDPSFVVSGGDDVGNSVCALTVMKDNSSCPSAPSAHSLTSIDSMGLIDMDGMLMTSALEDHDYASGVAPNHWPVALGHESDILVRDSQQQQQQNNHHNHPGHQQQKHQVKPQPMFSDLWLSTLDADLDIVGGSSGDAEVDFDMNPLSSRFSTHSPNLLSPGHSEASSDGLQSVSDTSSGWEASSFAETIPHIKNNYPSGRDSYLGPSIIFMSGAQVGQAWRRLSTGTAHPGTQKLLDFLETADMQSKAIKKLTESKYDPDVLPTMEVALTYVDAYFRHIQCLLPIIDYPVFMDRFKRSYPLKNGADNPTWTALVNAVLAVGSRTVSQEKESSFNESQSCALLANAMAYMPSIIIGSLDIIGVQALVVMFVFLNCSRAPHSAYMVLSSAIRMSQALGLHVRPYTSWGLNPDQIRERNLLFWCMFCLDLGMCYYSGRPPQMCLAEITVPLPHTLKGSLPTLGPYAGRSKIGCNVEYEDELHGLFLTMIKTCKILVKIQAWTRKDTYDEGMSRTALALDAEQSLPPNWRFSDGLMPTKLDQVAIPLLPSLVQISCYILNARWVLYTRLDMFMMGRTNELLPLDAIFNHGYGAASVTILLIQALPIELMPSFWLFEHQTVHAFWVLFVAVMIHPTIPAAEEYLNLMASVAENIAVDDTVSTVLSNKPLS</sequence>
<dbReference type="PANTHER" id="PTHR46910:SF37">
    <property type="entry name" value="ZN(II)2CYS6 TRANSCRIPTION FACTOR (EUROFUNG)"/>
    <property type="match status" value="1"/>
</dbReference>
<evidence type="ECO:0000256" key="6">
    <source>
        <dbReference type="SAM" id="MobiDB-lite"/>
    </source>
</evidence>
<evidence type="ECO:0000256" key="5">
    <source>
        <dbReference type="ARBA" id="ARBA00023242"/>
    </source>
</evidence>
<feature type="transmembrane region" description="Helical" evidence="7">
    <location>
        <begin position="683"/>
        <end position="701"/>
    </location>
</feature>
<feature type="non-terminal residue" evidence="9">
    <location>
        <position position="734"/>
    </location>
</feature>
<comment type="caution">
    <text evidence="9">The sequence shown here is derived from an EMBL/GenBank/DDBJ whole genome shotgun (WGS) entry which is preliminary data.</text>
</comment>
<feature type="transmembrane region" description="Helical" evidence="7">
    <location>
        <begin position="651"/>
        <end position="671"/>
    </location>
</feature>
<dbReference type="SMART" id="SM00906">
    <property type="entry name" value="Fungal_trans"/>
    <property type="match status" value="1"/>
</dbReference>
<proteinExistence type="predicted"/>
<feature type="compositionally biased region" description="Polar residues" evidence="6">
    <location>
        <begin position="233"/>
        <end position="246"/>
    </location>
</feature>
<keyword evidence="5" id="KW-0539">Nucleus</keyword>
<keyword evidence="3" id="KW-0238">DNA-binding</keyword>
<keyword evidence="7" id="KW-0812">Transmembrane</keyword>
<protein>
    <recommendedName>
        <fullName evidence="8">Xylanolytic transcriptional activator regulatory domain-containing protein</fullName>
    </recommendedName>
</protein>
<keyword evidence="7" id="KW-0472">Membrane</keyword>
<evidence type="ECO:0000313" key="10">
    <source>
        <dbReference type="Proteomes" id="UP001642482"/>
    </source>
</evidence>
<feature type="compositionally biased region" description="Basic and acidic residues" evidence="6">
    <location>
        <begin position="14"/>
        <end position="26"/>
    </location>
</feature>
<dbReference type="EMBL" id="CAWUHD010000117">
    <property type="protein sequence ID" value="CAK7233036.1"/>
    <property type="molecule type" value="Genomic_DNA"/>
</dbReference>
<evidence type="ECO:0000256" key="3">
    <source>
        <dbReference type="ARBA" id="ARBA00023125"/>
    </source>
</evidence>
<reference evidence="9 10" key="1">
    <citation type="submission" date="2024-01" db="EMBL/GenBank/DDBJ databases">
        <authorList>
            <person name="Allen C."/>
            <person name="Tagirdzhanova G."/>
        </authorList>
    </citation>
    <scope>NUCLEOTIDE SEQUENCE [LARGE SCALE GENOMIC DNA]</scope>
</reference>
<dbReference type="InterPro" id="IPR050987">
    <property type="entry name" value="AtrR-like"/>
</dbReference>
<evidence type="ECO:0000256" key="2">
    <source>
        <dbReference type="ARBA" id="ARBA00023015"/>
    </source>
</evidence>
<keyword evidence="10" id="KW-1185">Reference proteome</keyword>